<dbReference type="EnsemblPlants" id="AET4Gv20322300.35">
    <property type="protein sequence ID" value="AET4Gv20322300.35"/>
    <property type="gene ID" value="AET4Gv20322300"/>
</dbReference>
<reference evidence="3" key="1">
    <citation type="journal article" date="2014" name="Science">
        <title>Ancient hybridizations among the ancestral genomes of bread wheat.</title>
        <authorList>
            <consortium name="International Wheat Genome Sequencing Consortium,"/>
            <person name="Marcussen T."/>
            <person name="Sandve S.R."/>
            <person name="Heier L."/>
            <person name="Spannagl M."/>
            <person name="Pfeifer M."/>
            <person name="Jakobsen K.S."/>
            <person name="Wulff B.B."/>
            <person name="Steuernagel B."/>
            <person name="Mayer K.F."/>
            <person name="Olsen O.A."/>
        </authorList>
    </citation>
    <scope>NUCLEOTIDE SEQUENCE [LARGE SCALE GENOMIC DNA]</scope>
    <source>
        <strain evidence="3">cv. AL8/78</strain>
    </source>
</reference>
<sequence length="116" mass="11784">LDLDVSAADLVEETPSDLAAAGRLEKTPPDLALVISSVSPRRRGHGKAAVPAADPLRNTPPIAAAGRFQPQPGVVDVRRGGVPGATVQGAGVRVPDGAGDLHAQRPARRLVPAVAL</sequence>
<name>A0A453HW85_AEGTS</name>
<organism evidence="2 3">
    <name type="scientific">Aegilops tauschii subsp. strangulata</name>
    <name type="common">Goatgrass</name>
    <dbReference type="NCBI Taxonomy" id="200361"/>
    <lineage>
        <taxon>Eukaryota</taxon>
        <taxon>Viridiplantae</taxon>
        <taxon>Streptophyta</taxon>
        <taxon>Embryophyta</taxon>
        <taxon>Tracheophyta</taxon>
        <taxon>Spermatophyta</taxon>
        <taxon>Magnoliopsida</taxon>
        <taxon>Liliopsida</taxon>
        <taxon>Poales</taxon>
        <taxon>Poaceae</taxon>
        <taxon>BOP clade</taxon>
        <taxon>Pooideae</taxon>
        <taxon>Triticodae</taxon>
        <taxon>Triticeae</taxon>
        <taxon>Triticinae</taxon>
        <taxon>Aegilops</taxon>
    </lineage>
</organism>
<evidence type="ECO:0000313" key="3">
    <source>
        <dbReference type="Proteomes" id="UP000015105"/>
    </source>
</evidence>
<reference evidence="2" key="4">
    <citation type="submission" date="2019-03" db="UniProtKB">
        <authorList>
            <consortium name="EnsemblPlants"/>
        </authorList>
    </citation>
    <scope>IDENTIFICATION</scope>
</reference>
<evidence type="ECO:0000313" key="2">
    <source>
        <dbReference type="EnsemblPlants" id="AET4Gv20322300.35"/>
    </source>
</evidence>
<dbReference type="Gramene" id="AET4Gv20322300.35">
    <property type="protein sequence ID" value="AET4Gv20322300.35"/>
    <property type="gene ID" value="AET4Gv20322300"/>
</dbReference>
<reference evidence="2" key="3">
    <citation type="journal article" date="2017" name="Nature">
        <title>Genome sequence of the progenitor of the wheat D genome Aegilops tauschii.</title>
        <authorList>
            <person name="Luo M.C."/>
            <person name="Gu Y.Q."/>
            <person name="Puiu D."/>
            <person name="Wang H."/>
            <person name="Twardziok S.O."/>
            <person name="Deal K.R."/>
            <person name="Huo N."/>
            <person name="Zhu T."/>
            <person name="Wang L."/>
            <person name="Wang Y."/>
            <person name="McGuire P.E."/>
            <person name="Liu S."/>
            <person name="Long H."/>
            <person name="Ramasamy R.K."/>
            <person name="Rodriguez J.C."/>
            <person name="Van S.L."/>
            <person name="Yuan L."/>
            <person name="Wang Z."/>
            <person name="Xia Z."/>
            <person name="Xiao L."/>
            <person name="Anderson O.D."/>
            <person name="Ouyang S."/>
            <person name="Liang Y."/>
            <person name="Zimin A.V."/>
            <person name="Pertea G."/>
            <person name="Qi P."/>
            <person name="Bennetzen J.L."/>
            <person name="Dai X."/>
            <person name="Dawson M.W."/>
            <person name="Muller H.G."/>
            <person name="Kugler K."/>
            <person name="Rivarola-Duarte L."/>
            <person name="Spannagl M."/>
            <person name="Mayer K.F.X."/>
            <person name="Lu F.H."/>
            <person name="Bevan M.W."/>
            <person name="Leroy P."/>
            <person name="Li P."/>
            <person name="You F.M."/>
            <person name="Sun Q."/>
            <person name="Liu Z."/>
            <person name="Lyons E."/>
            <person name="Wicker T."/>
            <person name="Salzberg S.L."/>
            <person name="Devos K.M."/>
            <person name="Dvorak J."/>
        </authorList>
    </citation>
    <scope>NUCLEOTIDE SEQUENCE [LARGE SCALE GENOMIC DNA]</scope>
    <source>
        <strain evidence="2">cv. AL8/78</strain>
    </source>
</reference>
<protein>
    <submittedName>
        <fullName evidence="2">Uncharacterized protein</fullName>
    </submittedName>
</protein>
<dbReference type="AlphaFoldDB" id="A0A453HW85"/>
<dbReference type="Proteomes" id="UP000015105">
    <property type="component" value="Chromosome 4D"/>
</dbReference>
<accession>A0A453HW85</accession>
<proteinExistence type="predicted"/>
<reference evidence="2" key="5">
    <citation type="journal article" date="2021" name="G3 (Bethesda)">
        <title>Aegilops tauschii genome assembly Aet v5.0 features greater sequence contiguity and improved annotation.</title>
        <authorList>
            <person name="Wang L."/>
            <person name="Zhu T."/>
            <person name="Rodriguez J.C."/>
            <person name="Deal K.R."/>
            <person name="Dubcovsky J."/>
            <person name="McGuire P.E."/>
            <person name="Lux T."/>
            <person name="Spannagl M."/>
            <person name="Mayer K.F.X."/>
            <person name="Baldrich P."/>
            <person name="Meyers B.C."/>
            <person name="Huo N."/>
            <person name="Gu Y.Q."/>
            <person name="Zhou H."/>
            <person name="Devos K.M."/>
            <person name="Bennetzen J.L."/>
            <person name="Unver T."/>
            <person name="Budak H."/>
            <person name="Gulick P.J."/>
            <person name="Galiba G."/>
            <person name="Kalapos B."/>
            <person name="Nelson D.R."/>
            <person name="Li P."/>
            <person name="You F.M."/>
            <person name="Luo M.C."/>
            <person name="Dvorak J."/>
        </authorList>
    </citation>
    <scope>NUCLEOTIDE SEQUENCE [LARGE SCALE GENOMIC DNA]</scope>
    <source>
        <strain evidence="2">cv. AL8/78</strain>
    </source>
</reference>
<evidence type="ECO:0000256" key="1">
    <source>
        <dbReference type="SAM" id="MobiDB-lite"/>
    </source>
</evidence>
<feature type="region of interest" description="Disordered" evidence="1">
    <location>
        <begin position="42"/>
        <end position="68"/>
    </location>
</feature>
<reference evidence="3" key="2">
    <citation type="journal article" date="2017" name="Nat. Plants">
        <title>The Aegilops tauschii genome reveals multiple impacts of transposons.</title>
        <authorList>
            <person name="Zhao G."/>
            <person name="Zou C."/>
            <person name="Li K."/>
            <person name="Wang K."/>
            <person name="Li T."/>
            <person name="Gao L."/>
            <person name="Zhang X."/>
            <person name="Wang H."/>
            <person name="Yang Z."/>
            <person name="Liu X."/>
            <person name="Jiang W."/>
            <person name="Mao L."/>
            <person name="Kong X."/>
            <person name="Jiao Y."/>
            <person name="Jia J."/>
        </authorList>
    </citation>
    <scope>NUCLEOTIDE SEQUENCE [LARGE SCALE GENOMIC DNA]</scope>
    <source>
        <strain evidence="3">cv. AL8/78</strain>
    </source>
</reference>
<keyword evidence="3" id="KW-1185">Reference proteome</keyword>